<name>A0A6S9Y0U9_CHRCT</name>
<evidence type="ECO:0000313" key="4">
    <source>
        <dbReference type="EMBL" id="CAE0768682.1"/>
    </source>
</evidence>
<feature type="coiled-coil region" evidence="1">
    <location>
        <begin position="709"/>
        <end position="743"/>
    </location>
</feature>
<evidence type="ECO:0000313" key="5">
    <source>
        <dbReference type="EMBL" id="CAE0768683.1"/>
    </source>
</evidence>
<organism evidence="4">
    <name type="scientific">Chrysotila carterae</name>
    <name type="common">Marine alga</name>
    <name type="synonym">Syracosphaera carterae</name>
    <dbReference type="NCBI Taxonomy" id="13221"/>
    <lineage>
        <taxon>Eukaryota</taxon>
        <taxon>Haptista</taxon>
        <taxon>Haptophyta</taxon>
        <taxon>Prymnesiophyceae</taxon>
        <taxon>Isochrysidales</taxon>
        <taxon>Isochrysidaceae</taxon>
        <taxon>Chrysotila</taxon>
    </lineage>
</organism>
<feature type="compositionally biased region" description="Basic residues" evidence="2">
    <location>
        <begin position="775"/>
        <end position="786"/>
    </location>
</feature>
<gene>
    <name evidence="3" type="ORF">PCAR00345_LOCUS21293</name>
    <name evidence="4" type="ORF">PCAR00345_LOCUS21294</name>
    <name evidence="5" type="ORF">PCAR00345_LOCUS21295</name>
</gene>
<dbReference type="EMBL" id="HBIZ01033427">
    <property type="protein sequence ID" value="CAE0768683.1"/>
    <property type="molecule type" value="Transcribed_RNA"/>
</dbReference>
<proteinExistence type="predicted"/>
<feature type="compositionally biased region" description="Polar residues" evidence="2">
    <location>
        <begin position="480"/>
        <end position="489"/>
    </location>
</feature>
<sequence length="786" mass="82066">MFMDVDDAECPVVYRSLCDSFSMDTKLACDTGALDWAEDLASFGTNGGYDALHVNAQLVVYRSIPPHSGEGDGLCGDMLLRGMALNSGYSFSSTPSLQVNDVFDSGSLSPQQCTPREAYGGVPSHLDQYGCFQSSLRIEHRPTLFTAAEQDMSQPTQLVARRMESERASKADLLDTRGNAGMPDGTERPAQFEGFASDALAATHCDDGVAGAHGCATLHPHESATGLGDAHVTECSLNLHNVYGGEVNAVRAREGAGGHAIQGEGTDGGLEAETVCENSDAGVGAGPGVVCVALGAGSNGMSNSIDSSMYQDTCPVAMVHNDRDAVGTWAREHGCEAGCRAAERRDSCSVSRRNGADASGFGRGGCWPPSAALTKTTTAPSAVSSEKYATKSASSDVNDLVSQLAHMCAQLQLENSELQSQFRQSRMGRAQLARLNEQLRSSLDVSLEIISPASSHTSDGLFETAPVRYGLLSDVQETTVRGPTCSQANVPDEMGAGDDNGDDGDDTYDDHHHRASFARGCAVEGAHAGAGKSGFEGRSGLRQSCACAMGAAAMAGGGGGGGGGGCGGCGSGGDSGGVGGGGGSKRACPRTEGIVCTLPAASLEPLRPASVEASRDRRTAAPSSPEHALGMKRGRSRSSQNVSAALHPQKQPSDKDRDVASTHHLRGGGDVQLTNLTKQHDDASMNLTKLTKLLPRELLAMLQSEREVRASLQAQLVQNSIEIESLRRQHADLVAQLQALQNDAQPPQPVHANADTGLHANANTGLHADADTVLRRHYRRASPTRR</sequence>
<evidence type="ECO:0000256" key="1">
    <source>
        <dbReference type="SAM" id="Coils"/>
    </source>
</evidence>
<feature type="region of interest" description="Disordered" evidence="2">
    <location>
        <begin position="757"/>
        <end position="786"/>
    </location>
</feature>
<keyword evidence="1" id="KW-0175">Coiled coil</keyword>
<evidence type="ECO:0000313" key="3">
    <source>
        <dbReference type="EMBL" id="CAE0768681.1"/>
    </source>
</evidence>
<dbReference type="AlphaFoldDB" id="A0A6S9Y0U9"/>
<evidence type="ECO:0000256" key="2">
    <source>
        <dbReference type="SAM" id="MobiDB-lite"/>
    </source>
</evidence>
<feature type="compositionally biased region" description="Basic and acidic residues" evidence="2">
    <location>
        <begin position="652"/>
        <end position="661"/>
    </location>
</feature>
<dbReference type="EMBL" id="HBIZ01033425">
    <property type="protein sequence ID" value="CAE0768681.1"/>
    <property type="molecule type" value="Transcribed_RNA"/>
</dbReference>
<reference evidence="4" key="1">
    <citation type="submission" date="2021-01" db="EMBL/GenBank/DDBJ databases">
        <authorList>
            <person name="Corre E."/>
            <person name="Pelletier E."/>
            <person name="Niang G."/>
            <person name="Scheremetjew M."/>
            <person name="Finn R."/>
            <person name="Kale V."/>
            <person name="Holt S."/>
            <person name="Cochrane G."/>
            <person name="Meng A."/>
            <person name="Brown T."/>
            <person name="Cohen L."/>
        </authorList>
    </citation>
    <scope>NUCLEOTIDE SEQUENCE</scope>
    <source>
        <strain evidence="4">CCMP645</strain>
    </source>
</reference>
<feature type="region of interest" description="Disordered" evidence="2">
    <location>
        <begin position="480"/>
        <end position="511"/>
    </location>
</feature>
<protein>
    <submittedName>
        <fullName evidence="4">Uncharacterized protein</fullName>
    </submittedName>
</protein>
<feature type="region of interest" description="Disordered" evidence="2">
    <location>
        <begin position="607"/>
        <end position="677"/>
    </location>
</feature>
<feature type="compositionally biased region" description="Acidic residues" evidence="2">
    <location>
        <begin position="495"/>
        <end position="508"/>
    </location>
</feature>
<dbReference type="EMBL" id="HBIZ01033426">
    <property type="protein sequence ID" value="CAE0768682.1"/>
    <property type="molecule type" value="Transcribed_RNA"/>
</dbReference>
<accession>A0A6S9Y0U9</accession>